<proteinExistence type="predicted"/>
<dbReference type="EMBL" id="JAVDBT010000015">
    <property type="protein sequence ID" value="MDQ2067639.1"/>
    <property type="molecule type" value="Genomic_DNA"/>
</dbReference>
<evidence type="ECO:0000256" key="1">
    <source>
        <dbReference type="SAM" id="Phobius"/>
    </source>
</evidence>
<protein>
    <submittedName>
        <fullName evidence="2">Uncharacterized protein</fullName>
    </submittedName>
</protein>
<keyword evidence="1" id="KW-0472">Membrane</keyword>
<keyword evidence="1" id="KW-1133">Transmembrane helix</keyword>
<sequence length="70" mass="7404">MTKMTMSRGLFYLASLLAGGLALAGLADFDPASGMLDIRPFDLREFSLTLLATIGNALAALAVWKGWGGR</sequence>
<feature type="transmembrane region" description="Helical" evidence="1">
    <location>
        <begin position="48"/>
        <end position="67"/>
    </location>
</feature>
<reference evidence="2 3" key="1">
    <citation type="submission" date="2023-08" db="EMBL/GenBank/DDBJ databases">
        <title>Characterization of two Paracoccaceae strains isolated from Phycosphere and proposal of Xinfangfangia lacusdiani sp. nov.</title>
        <authorList>
            <person name="Deng Y."/>
            <person name="Zhang Y.Q."/>
        </authorList>
    </citation>
    <scope>NUCLEOTIDE SEQUENCE [LARGE SCALE GENOMIC DNA]</scope>
    <source>
        <strain evidence="2 3">CPCC 101601</strain>
    </source>
</reference>
<comment type="caution">
    <text evidence="2">The sequence shown here is derived from an EMBL/GenBank/DDBJ whole genome shotgun (WGS) entry which is preliminary data.</text>
</comment>
<accession>A0ABU0W0U3</accession>
<evidence type="ECO:0000313" key="2">
    <source>
        <dbReference type="EMBL" id="MDQ2067639.1"/>
    </source>
</evidence>
<keyword evidence="3" id="KW-1185">Reference proteome</keyword>
<evidence type="ECO:0000313" key="3">
    <source>
        <dbReference type="Proteomes" id="UP001239680"/>
    </source>
</evidence>
<dbReference type="RefSeq" id="WP_306681347.1">
    <property type="nucleotide sequence ID" value="NZ_JAVDBT010000015.1"/>
</dbReference>
<dbReference type="Proteomes" id="UP001239680">
    <property type="component" value="Unassembled WGS sequence"/>
</dbReference>
<organism evidence="2 3">
    <name type="scientific">Pseudogemmobacter lacusdianii</name>
    <dbReference type="NCBI Taxonomy" id="3069608"/>
    <lineage>
        <taxon>Bacteria</taxon>
        <taxon>Pseudomonadati</taxon>
        <taxon>Pseudomonadota</taxon>
        <taxon>Alphaproteobacteria</taxon>
        <taxon>Rhodobacterales</taxon>
        <taxon>Paracoccaceae</taxon>
        <taxon>Pseudogemmobacter</taxon>
    </lineage>
</organism>
<gene>
    <name evidence="2" type="ORF">Q9295_14775</name>
</gene>
<name>A0ABU0W0U3_9RHOB</name>
<keyword evidence="1" id="KW-0812">Transmembrane</keyword>